<organism evidence="2 3">
    <name type="scientific">Brevibacterium siliguriense</name>
    <dbReference type="NCBI Taxonomy" id="1136497"/>
    <lineage>
        <taxon>Bacteria</taxon>
        <taxon>Bacillati</taxon>
        <taxon>Actinomycetota</taxon>
        <taxon>Actinomycetes</taxon>
        <taxon>Micrococcales</taxon>
        <taxon>Brevibacteriaceae</taxon>
        <taxon>Brevibacterium</taxon>
    </lineage>
</organism>
<evidence type="ECO:0000313" key="3">
    <source>
        <dbReference type="Proteomes" id="UP000199597"/>
    </source>
</evidence>
<proteinExistence type="predicted"/>
<dbReference type="STRING" id="1136497.SAMN04489752_1329"/>
<dbReference type="RefSeq" id="WP_157689011.1">
    <property type="nucleotide sequence ID" value="NZ_LT629766.1"/>
</dbReference>
<dbReference type="EMBL" id="LT629766">
    <property type="protein sequence ID" value="SDS26350.1"/>
    <property type="molecule type" value="Genomic_DNA"/>
</dbReference>
<feature type="compositionally biased region" description="Polar residues" evidence="1">
    <location>
        <begin position="157"/>
        <end position="171"/>
    </location>
</feature>
<evidence type="ECO:0000256" key="1">
    <source>
        <dbReference type="SAM" id="MobiDB-lite"/>
    </source>
</evidence>
<reference evidence="3" key="1">
    <citation type="submission" date="2016-10" db="EMBL/GenBank/DDBJ databases">
        <authorList>
            <person name="Varghese N."/>
            <person name="Submissions S."/>
        </authorList>
    </citation>
    <scope>NUCLEOTIDE SEQUENCE [LARGE SCALE GENOMIC DNA]</scope>
    <source>
        <strain evidence="3">DSM 23676</strain>
    </source>
</reference>
<dbReference type="PROSITE" id="PS51257">
    <property type="entry name" value="PROKAR_LIPOPROTEIN"/>
    <property type="match status" value="1"/>
</dbReference>
<keyword evidence="3" id="KW-1185">Reference proteome</keyword>
<dbReference type="Proteomes" id="UP000199597">
    <property type="component" value="Chromosome I"/>
</dbReference>
<evidence type="ECO:0000313" key="2">
    <source>
        <dbReference type="EMBL" id="SDS26350.1"/>
    </source>
</evidence>
<accession>A0A1H1QSB2</accession>
<dbReference type="InterPro" id="IPR023833">
    <property type="entry name" value="Signal_pept_SipW-depend-type"/>
</dbReference>
<sequence length="218" mass="21625">MTGRRSSNARAAAAVVSIVIGGCAFGAITGTTLAAWQDEESTVASFAAGTFDTQSQGTGDGWTHHEAASPASLGAEITGLAPGGTASEPAAGQSHYSAFRIRTSEDSSRGGTVRVSAVNIDGALARALEYRVVVGDGRDCEVAADDPASELLVGGPQSYQPASSSAGSDTEVTIGAHGSDPAELCLDLRIAAPSGTDSGDDVQGAAATAVLTVAVTQN</sequence>
<dbReference type="NCBIfam" id="TIGR04088">
    <property type="entry name" value="cognate_SipW"/>
    <property type="match status" value="1"/>
</dbReference>
<name>A0A1H1QSB2_9MICO</name>
<feature type="region of interest" description="Disordered" evidence="1">
    <location>
        <begin position="155"/>
        <end position="178"/>
    </location>
</feature>
<dbReference type="OrthoDB" id="5145956at2"/>
<protein>
    <submittedName>
        <fullName evidence="2">SipW-cognate class signal peptide</fullName>
    </submittedName>
</protein>
<gene>
    <name evidence="2" type="ORF">SAMN04489752_1329</name>
</gene>
<dbReference type="AlphaFoldDB" id="A0A1H1QSB2"/>